<evidence type="ECO:0000256" key="1">
    <source>
        <dbReference type="ARBA" id="ARBA00004196"/>
    </source>
</evidence>
<sequence length="297" mass="35329">MKKFKYIFLILIITSILWGCENGNDNINIDLKVNKDNDVILNIMTTDKMLFYMTKDVVGDKHLVEFMFRNREEELNYSFSEDAISNISKYDLFIYNGEGLEPWASDFVGKLSKGKLGIINLSRGINILSYSSNIKYKGYIFKENPYYWMNIDNYKIALLNIKNAIQDKDPKNREFYEKNFNDTLKDLDDYEKIMKEISSAFKDLDTYYVEEDLEYFLKYLNIKSVKLEEDKKFEISKEKFFFYYDEKKLEEMKDAINKYNLVPVKILIHKEDAKYIDIVKLNLDVLSKIVPAKEEKK</sequence>
<dbReference type="InterPro" id="IPR006129">
    <property type="entry name" value="AdhesinB"/>
</dbReference>
<organism evidence="5 6">
    <name type="scientific">Clostridium malenominatum</name>
    <dbReference type="NCBI Taxonomy" id="1539"/>
    <lineage>
        <taxon>Bacteria</taxon>
        <taxon>Bacillati</taxon>
        <taxon>Bacillota</taxon>
        <taxon>Clostridia</taxon>
        <taxon>Eubacteriales</taxon>
        <taxon>Clostridiaceae</taxon>
        <taxon>Clostridium</taxon>
    </lineage>
</organism>
<evidence type="ECO:0000313" key="6">
    <source>
        <dbReference type="Proteomes" id="UP001500339"/>
    </source>
</evidence>
<dbReference type="InterPro" id="IPR006127">
    <property type="entry name" value="ZnuA-like"/>
</dbReference>
<dbReference type="InterPro" id="IPR050492">
    <property type="entry name" value="Bact_metal-bind_prot9"/>
</dbReference>
<evidence type="ECO:0000256" key="4">
    <source>
        <dbReference type="ARBA" id="ARBA00022729"/>
    </source>
</evidence>
<protein>
    <submittedName>
        <fullName evidence="5">Metal ABC transporter substrate-binding protein</fullName>
    </submittedName>
</protein>
<keyword evidence="4" id="KW-0732">Signal</keyword>
<dbReference type="Proteomes" id="UP001500339">
    <property type="component" value="Unassembled WGS sequence"/>
</dbReference>
<dbReference type="RefSeq" id="WP_343765776.1">
    <property type="nucleotide sequence ID" value="NZ_BAAACF010000001.1"/>
</dbReference>
<keyword evidence="6" id="KW-1185">Reference proteome</keyword>
<evidence type="ECO:0000256" key="2">
    <source>
        <dbReference type="ARBA" id="ARBA00022448"/>
    </source>
</evidence>
<comment type="caution">
    <text evidence="5">The sequence shown here is derived from an EMBL/GenBank/DDBJ whole genome shotgun (WGS) entry which is preliminary data.</text>
</comment>
<dbReference type="Gene3D" id="3.40.50.1980">
    <property type="entry name" value="Nitrogenase molybdenum iron protein domain"/>
    <property type="match status" value="1"/>
</dbReference>
<gene>
    <name evidence="5" type="ORF">GCM10008905_03240</name>
</gene>
<dbReference type="EMBL" id="BAAACF010000001">
    <property type="protein sequence ID" value="GAA0717515.1"/>
    <property type="molecule type" value="Genomic_DNA"/>
</dbReference>
<comment type="subcellular location">
    <subcellularLocation>
        <location evidence="1">Cell envelope</location>
    </subcellularLocation>
</comment>
<evidence type="ECO:0000313" key="5">
    <source>
        <dbReference type="EMBL" id="GAA0717515.1"/>
    </source>
</evidence>
<name>A0ABN1IMJ2_9CLOT</name>
<keyword evidence="3" id="KW-0479">Metal-binding</keyword>
<dbReference type="Pfam" id="PF01297">
    <property type="entry name" value="ZnuA"/>
    <property type="match status" value="1"/>
</dbReference>
<dbReference type="PANTHER" id="PTHR42953">
    <property type="entry name" value="HIGH-AFFINITY ZINC UPTAKE SYSTEM PROTEIN ZNUA-RELATED"/>
    <property type="match status" value="1"/>
</dbReference>
<accession>A0ABN1IMJ2</accession>
<keyword evidence="2" id="KW-0813">Transport</keyword>
<dbReference type="SUPFAM" id="SSF53807">
    <property type="entry name" value="Helical backbone' metal receptor"/>
    <property type="match status" value="1"/>
</dbReference>
<proteinExistence type="predicted"/>
<dbReference type="PRINTS" id="PR00691">
    <property type="entry name" value="ADHESINB"/>
</dbReference>
<reference evidence="5 6" key="1">
    <citation type="journal article" date="2019" name="Int. J. Syst. Evol. Microbiol.">
        <title>The Global Catalogue of Microorganisms (GCM) 10K type strain sequencing project: providing services to taxonomists for standard genome sequencing and annotation.</title>
        <authorList>
            <consortium name="The Broad Institute Genomics Platform"/>
            <consortium name="The Broad Institute Genome Sequencing Center for Infectious Disease"/>
            <person name="Wu L."/>
            <person name="Ma J."/>
        </authorList>
    </citation>
    <scope>NUCLEOTIDE SEQUENCE [LARGE SCALE GENOMIC DNA]</scope>
    <source>
        <strain evidence="5 6">JCM 1405</strain>
    </source>
</reference>
<dbReference type="PANTHER" id="PTHR42953:SF1">
    <property type="entry name" value="METAL-BINDING PROTEIN HI_0362-RELATED"/>
    <property type="match status" value="1"/>
</dbReference>
<evidence type="ECO:0000256" key="3">
    <source>
        <dbReference type="ARBA" id="ARBA00022723"/>
    </source>
</evidence>